<proteinExistence type="predicted"/>
<gene>
    <name evidence="2" type="ORF">TRFO_34520</name>
</gene>
<dbReference type="AlphaFoldDB" id="A0A1J4JIZ0"/>
<feature type="transmembrane region" description="Helical" evidence="1">
    <location>
        <begin position="12"/>
        <end position="31"/>
    </location>
</feature>
<feature type="transmembrane region" description="Helical" evidence="1">
    <location>
        <begin position="51"/>
        <end position="69"/>
    </location>
</feature>
<dbReference type="VEuPathDB" id="TrichDB:TRFO_34520"/>
<dbReference type="EMBL" id="MLAK01001023">
    <property type="protein sequence ID" value="OHS99118.1"/>
    <property type="molecule type" value="Genomic_DNA"/>
</dbReference>
<dbReference type="GeneID" id="94844409"/>
<reference evidence="2" key="1">
    <citation type="submission" date="2016-10" db="EMBL/GenBank/DDBJ databases">
        <authorList>
            <person name="Benchimol M."/>
            <person name="Almeida L.G."/>
            <person name="Vasconcelos A.T."/>
            <person name="Perreira-Neves A."/>
            <person name="Rosa I.A."/>
            <person name="Tasca T."/>
            <person name="Bogo M.R."/>
            <person name="de Souza W."/>
        </authorList>
    </citation>
    <scope>NUCLEOTIDE SEQUENCE [LARGE SCALE GENOMIC DNA]</scope>
    <source>
        <strain evidence="2">K</strain>
    </source>
</reference>
<organism evidence="2 3">
    <name type="scientific">Tritrichomonas foetus</name>
    <dbReference type="NCBI Taxonomy" id="1144522"/>
    <lineage>
        <taxon>Eukaryota</taxon>
        <taxon>Metamonada</taxon>
        <taxon>Parabasalia</taxon>
        <taxon>Tritrichomonadida</taxon>
        <taxon>Tritrichomonadidae</taxon>
        <taxon>Tritrichomonas</taxon>
    </lineage>
</organism>
<evidence type="ECO:0000256" key="1">
    <source>
        <dbReference type="SAM" id="Phobius"/>
    </source>
</evidence>
<name>A0A1J4JIZ0_9EUKA</name>
<evidence type="ECO:0000313" key="3">
    <source>
        <dbReference type="Proteomes" id="UP000179807"/>
    </source>
</evidence>
<protein>
    <recommendedName>
        <fullName evidence="4">Tetraspanin family protein</fullName>
    </recommendedName>
</protein>
<keyword evidence="3" id="KW-1185">Reference proteome</keyword>
<feature type="transmembrane region" description="Helical" evidence="1">
    <location>
        <begin position="164"/>
        <end position="189"/>
    </location>
</feature>
<sequence>MNNRFMTKAWDIIYQWLWTFATFIVIGSFAYELSNLMKLSLIKVDNAAHSIYRYSSFFCAIIYIISLEIRFIHTNSTKKEMILMIFSVLMIIHHLCLVIFFIYYPSSKYIHDYQELFINAKYEQDGKFIESNLKCCGWNDVSNPLSFDTCFSELTCFKAIKSHIFYRMGIVCTLLVFSLMFHMALLFILKFEKEGVSYQDLCRHFHC</sequence>
<keyword evidence="1" id="KW-0812">Transmembrane</keyword>
<comment type="caution">
    <text evidence="2">The sequence shown here is derived from an EMBL/GenBank/DDBJ whole genome shotgun (WGS) entry which is preliminary data.</text>
</comment>
<accession>A0A1J4JIZ0</accession>
<evidence type="ECO:0008006" key="4">
    <source>
        <dbReference type="Google" id="ProtNLM"/>
    </source>
</evidence>
<evidence type="ECO:0000313" key="2">
    <source>
        <dbReference type="EMBL" id="OHS99118.1"/>
    </source>
</evidence>
<dbReference type="RefSeq" id="XP_068352255.1">
    <property type="nucleotide sequence ID" value="XM_068509705.1"/>
</dbReference>
<feature type="transmembrane region" description="Helical" evidence="1">
    <location>
        <begin position="81"/>
        <end position="104"/>
    </location>
</feature>
<dbReference type="Proteomes" id="UP000179807">
    <property type="component" value="Unassembled WGS sequence"/>
</dbReference>
<keyword evidence="1" id="KW-1133">Transmembrane helix</keyword>
<keyword evidence="1" id="KW-0472">Membrane</keyword>